<feature type="compositionally biased region" description="Pro residues" evidence="1">
    <location>
        <begin position="461"/>
        <end position="482"/>
    </location>
</feature>
<dbReference type="Proteomes" id="UP000027195">
    <property type="component" value="Unassembled WGS sequence"/>
</dbReference>
<feature type="region of interest" description="Disordered" evidence="1">
    <location>
        <begin position="1"/>
        <end position="22"/>
    </location>
</feature>
<dbReference type="InParanoid" id="A0A067M5U1"/>
<feature type="region of interest" description="Disordered" evidence="1">
    <location>
        <begin position="421"/>
        <end position="494"/>
    </location>
</feature>
<evidence type="ECO:0000313" key="2">
    <source>
        <dbReference type="EMBL" id="KDQ06941.1"/>
    </source>
</evidence>
<feature type="region of interest" description="Disordered" evidence="1">
    <location>
        <begin position="35"/>
        <end position="75"/>
    </location>
</feature>
<dbReference type="EMBL" id="KL198119">
    <property type="protein sequence ID" value="KDQ06941.1"/>
    <property type="molecule type" value="Genomic_DNA"/>
</dbReference>
<feature type="compositionally biased region" description="Basic and acidic residues" evidence="1">
    <location>
        <begin position="429"/>
        <end position="439"/>
    </location>
</feature>
<dbReference type="OrthoDB" id="2687876at2759"/>
<evidence type="ECO:0000256" key="1">
    <source>
        <dbReference type="SAM" id="MobiDB-lite"/>
    </source>
</evidence>
<feature type="region of interest" description="Disordered" evidence="1">
    <location>
        <begin position="544"/>
        <end position="601"/>
    </location>
</feature>
<accession>A0A067M5U1</accession>
<reference evidence="3" key="1">
    <citation type="journal article" date="2014" name="Proc. Natl. Acad. Sci. U.S.A.">
        <title>Extensive sampling of basidiomycete genomes demonstrates inadequacy of the white-rot/brown-rot paradigm for wood decay fungi.</title>
        <authorList>
            <person name="Riley R."/>
            <person name="Salamov A.A."/>
            <person name="Brown D.W."/>
            <person name="Nagy L.G."/>
            <person name="Floudas D."/>
            <person name="Held B.W."/>
            <person name="Levasseur A."/>
            <person name="Lombard V."/>
            <person name="Morin E."/>
            <person name="Otillar R."/>
            <person name="Lindquist E.A."/>
            <person name="Sun H."/>
            <person name="LaButti K.M."/>
            <person name="Schmutz J."/>
            <person name="Jabbour D."/>
            <person name="Luo H."/>
            <person name="Baker S.E."/>
            <person name="Pisabarro A.G."/>
            <person name="Walton J.D."/>
            <person name="Blanchette R.A."/>
            <person name="Henrissat B."/>
            <person name="Martin F."/>
            <person name="Cullen D."/>
            <person name="Hibbett D.S."/>
            <person name="Grigoriev I.V."/>
        </authorList>
    </citation>
    <scope>NUCLEOTIDE SEQUENCE [LARGE SCALE GENOMIC DNA]</scope>
    <source>
        <strain evidence="3">FD-172 SS1</strain>
    </source>
</reference>
<dbReference type="AlphaFoldDB" id="A0A067M5U1"/>
<feature type="compositionally biased region" description="Basic and acidic residues" evidence="1">
    <location>
        <begin position="731"/>
        <end position="740"/>
    </location>
</feature>
<dbReference type="STRING" id="930990.A0A067M5U1"/>
<protein>
    <recommendedName>
        <fullName evidence="4">Protein kinase domain-containing protein</fullName>
    </recommendedName>
</protein>
<feature type="compositionally biased region" description="Polar residues" evidence="1">
    <location>
        <begin position="764"/>
        <end position="778"/>
    </location>
</feature>
<evidence type="ECO:0000313" key="3">
    <source>
        <dbReference type="Proteomes" id="UP000027195"/>
    </source>
</evidence>
<feature type="region of interest" description="Disordered" evidence="1">
    <location>
        <begin position="711"/>
        <end position="862"/>
    </location>
</feature>
<dbReference type="SUPFAM" id="SSF56112">
    <property type="entry name" value="Protein kinase-like (PK-like)"/>
    <property type="match status" value="1"/>
</dbReference>
<evidence type="ECO:0008006" key="4">
    <source>
        <dbReference type="Google" id="ProtNLM"/>
    </source>
</evidence>
<name>A0A067M5U1_BOTB1</name>
<keyword evidence="3" id="KW-1185">Reference proteome</keyword>
<proteinExistence type="predicted"/>
<dbReference type="InterPro" id="IPR011009">
    <property type="entry name" value="Kinase-like_dom_sf"/>
</dbReference>
<dbReference type="Gene3D" id="1.10.510.10">
    <property type="entry name" value="Transferase(Phosphotransferase) domain 1"/>
    <property type="match status" value="1"/>
</dbReference>
<organism evidence="2 3">
    <name type="scientific">Botryobasidium botryosum (strain FD-172 SS1)</name>
    <dbReference type="NCBI Taxonomy" id="930990"/>
    <lineage>
        <taxon>Eukaryota</taxon>
        <taxon>Fungi</taxon>
        <taxon>Dikarya</taxon>
        <taxon>Basidiomycota</taxon>
        <taxon>Agaricomycotina</taxon>
        <taxon>Agaricomycetes</taxon>
        <taxon>Cantharellales</taxon>
        <taxon>Botryobasidiaceae</taxon>
        <taxon>Botryobasidium</taxon>
    </lineage>
</organism>
<sequence length="862" mass="94805">MSSSNHAAATATATTLDSVPVQSFIPPIPAGVEIMVDAQPSRVHVDGEGEGGGDGKGKESSRSESSDVDSERESGAVTVSFKSIGQWEFMNGKDVEEVEVLQHIGGGARTRVVYAKGKAAGKHIAFVRKQWDEQYHGAGMHAEVYLYSSPYHLKLLQGIIVPRVISASIPDEGAAVLNMEPISQRGWTEAHPKFMSTSDKEVVIRTYMVLHAQGILHNDVALRHILLSDDGLVHLVDFTRARSTRSCRLADLPLCTQAELDLELRRVKWVLEYDDAHHTETQRWEDTDREVYQRNCERRAARERGVCVPMLSDEVWDAEREECRVWDVRAAWVRDYVEPGEEVRRCVPEVEVPEDEAGRDRLDMCREAALLQEWIGTGTFTGTEEEAKRFPLPAQWPPLSALPLLRRKAKIAPVVARALSPEPVLPPGRDSRPRPDGNTRRVMFKDVPNTPAHPLRRVVPLPYPQSQPQPHPRPQPPQPQARPIPRYVHDPHPSASKLAAAGVHVKDFAEDDAEGKKKTQRLKHLEGEVAGLLRRMEEFEREEQRLREIREASPASTRIESSPEPEPAPAPDSSDPARKPALGARPNRARPPLPAVVLPRDDPFPSLEAAKEEMARIYGHLQPYRDALTTYKSIRAKAAADAGVIRARIEERQRAEEMAAAMADKGTCLRSVGACGGEPDGEGCGEDNSGGILRSSRGAGLFAGIGSGFETPAPKYIEPSTPLTDDSPDADVGRRDDDFRYSPVSPSPSRPLLRRTHTVLFFPSQETPGSATVSASTSYERRSAVFPPILPPLRAMDRDSGTGTPSPTKSRGKKRQLDHGDGISDGAAESAAVERGMLLEGGRMRKSPRKSVATKAGRPVRG</sequence>
<dbReference type="PANTHER" id="PTHR48148">
    <property type="entry name" value="KERATINOCYTE PROLINE-RICH PROTEIN"/>
    <property type="match status" value="1"/>
</dbReference>
<feature type="compositionally biased region" description="Basic and acidic residues" evidence="1">
    <location>
        <begin position="43"/>
        <end position="74"/>
    </location>
</feature>
<gene>
    <name evidence="2" type="ORF">BOTBODRAFT_70712</name>
</gene>
<dbReference type="PANTHER" id="PTHR48148:SF2">
    <property type="entry name" value="PA14 DOMAIN-CONTAINING PROTEIN"/>
    <property type="match status" value="1"/>
</dbReference>
<dbReference type="HOGENOM" id="CLU_332027_0_0_1"/>